<sequence length="559" mass="57063">MQSPKARPAWPVFQALQGVTMAELGGDLIAGATLAAIAIPEQIATAQLGGLPPQLGFFAFIVAGLGFAAFGSSRRLSAGADSTITPIFAGSLAGMASVGSAHYLALAAALALLVGLILVLAGAFKMDWIADLLSRPVITGFLAGISIHIVISQAPAILGLSEGSGDVYHRLARLWAEAGGVNPAAVAIGLGVFATILLGERVSARIPSALAALVAATLACGALGADRLGVRLLGAVPAGVPAPALPAIVFDDLPRLFGLAVLIALVVMMQTAVTSRSFAGEDGDPDIGRDYVGLGVANALSGLAGAFPVNASPPRTAAVAESGGRSQVAGLTAVLAVLLLAAFGTKVLAAIPVAALGGVLLFVAQRIFHVGELRELWGRTRAEFGLALLTMALIAALPIQTGVAIGVFLSLAHGVFTVTRAQPIPFERMPGSTVWWPASPHATGETETGVLVTGFQAPLSFLNAHDFRRGLLSAIEEGRGRLRLVVLEASSVVEIDFTASAALIEVIGKARAAGMDFAVARLESVRARAAFDRLGIAEALGADHIFPSVEQAIRTLARD</sequence>
<keyword evidence="3 5" id="KW-1133">Transmembrane helix</keyword>
<feature type="transmembrane region" description="Helical" evidence="5">
    <location>
        <begin position="291"/>
        <end position="311"/>
    </location>
</feature>
<feature type="transmembrane region" description="Helical" evidence="5">
    <location>
        <begin position="136"/>
        <end position="160"/>
    </location>
</feature>
<keyword evidence="8" id="KW-1185">Reference proteome</keyword>
<evidence type="ECO:0000259" key="6">
    <source>
        <dbReference type="PROSITE" id="PS50801"/>
    </source>
</evidence>
<dbReference type="Gene3D" id="3.30.750.24">
    <property type="entry name" value="STAS domain"/>
    <property type="match status" value="1"/>
</dbReference>
<evidence type="ECO:0000256" key="3">
    <source>
        <dbReference type="ARBA" id="ARBA00022989"/>
    </source>
</evidence>
<proteinExistence type="predicted"/>
<name>A0A975IX24_9CAUL</name>
<feature type="transmembrane region" description="Helical" evidence="5">
    <location>
        <begin position="206"/>
        <end position="225"/>
    </location>
</feature>
<evidence type="ECO:0000313" key="8">
    <source>
        <dbReference type="Proteomes" id="UP000676409"/>
    </source>
</evidence>
<dbReference type="RefSeq" id="WP_211940501.1">
    <property type="nucleotide sequence ID" value="NZ_CP073078.1"/>
</dbReference>
<organism evidence="7 8">
    <name type="scientific">Phenylobacterium montanum</name>
    <dbReference type="NCBI Taxonomy" id="2823693"/>
    <lineage>
        <taxon>Bacteria</taxon>
        <taxon>Pseudomonadati</taxon>
        <taxon>Pseudomonadota</taxon>
        <taxon>Alphaproteobacteria</taxon>
        <taxon>Caulobacterales</taxon>
        <taxon>Caulobacteraceae</taxon>
        <taxon>Phenylobacterium</taxon>
    </lineage>
</organism>
<dbReference type="Pfam" id="PF00916">
    <property type="entry name" value="Sulfate_transp"/>
    <property type="match status" value="1"/>
</dbReference>
<dbReference type="InterPro" id="IPR011547">
    <property type="entry name" value="SLC26A/SulP_dom"/>
</dbReference>
<dbReference type="InterPro" id="IPR002645">
    <property type="entry name" value="STAS_dom"/>
</dbReference>
<dbReference type="InterPro" id="IPR036513">
    <property type="entry name" value="STAS_dom_sf"/>
</dbReference>
<evidence type="ECO:0000256" key="1">
    <source>
        <dbReference type="ARBA" id="ARBA00004141"/>
    </source>
</evidence>
<feature type="transmembrane region" description="Helical" evidence="5">
    <location>
        <begin position="55"/>
        <end position="71"/>
    </location>
</feature>
<protein>
    <submittedName>
        <fullName evidence="7">SulP family inorganic anion transporter</fullName>
    </submittedName>
</protein>
<dbReference type="CDD" id="cd07042">
    <property type="entry name" value="STAS_SulP_like_sulfate_transporter"/>
    <property type="match status" value="1"/>
</dbReference>
<dbReference type="KEGG" id="caul:KCG34_11595"/>
<dbReference type="GO" id="GO:0055085">
    <property type="term" value="P:transmembrane transport"/>
    <property type="evidence" value="ECO:0007669"/>
    <property type="project" value="InterPro"/>
</dbReference>
<feature type="transmembrane region" description="Helical" evidence="5">
    <location>
        <begin position="103"/>
        <end position="124"/>
    </location>
</feature>
<feature type="transmembrane region" description="Helical" evidence="5">
    <location>
        <begin position="384"/>
        <end position="412"/>
    </location>
</feature>
<dbReference type="PANTHER" id="PTHR11814">
    <property type="entry name" value="SULFATE TRANSPORTER"/>
    <property type="match status" value="1"/>
</dbReference>
<evidence type="ECO:0000256" key="2">
    <source>
        <dbReference type="ARBA" id="ARBA00022692"/>
    </source>
</evidence>
<evidence type="ECO:0000256" key="5">
    <source>
        <dbReference type="SAM" id="Phobius"/>
    </source>
</evidence>
<comment type="subcellular location">
    <subcellularLocation>
        <location evidence="1">Membrane</location>
        <topology evidence="1">Multi-pass membrane protein</topology>
    </subcellularLocation>
</comment>
<feature type="domain" description="STAS" evidence="6">
    <location>
        <begin position="440"/>
        <end position="556"/>
    </location>
</feature>
<dbReference type="InterPro" id="IPR001902">
    <property type="entry name" value="SLC26A/SulP_fam"/>
</dbReference>
<dbReference type="PROSITE" id="PS50801">
    <property type="entry name" value="STAS"/>
    <property type="match status" value="1"/>
</dbReference>
<feature type="transmembrane region" description="Helical" evidence="5">
    <location>
        <begin position="331"/>
        <end position="363"/>
    </location>
</feature>
<reference evidence="7" key="1">
    <citation type="submission" date="2021-04" db="EMBL/GenBank/DDBJ databases">
        <title>The complete genome sequence of Caulobacter sp. S6.</title>
        <authorList>
            <person name="Tang Y."/>
            <person name="Ouyang W."/>
            <person name="Liu Q."/>
            <person name="Huang B."/>
            <person name="Guo Z."/>
            <person name="Lei P."/>
        </authorList>
    </citation>
    <scope>NUCLEOTIDE SEQUENCE</scope>
    <source>
        <strain evidence="7">S6</strain>
    </source>
</reference>
<keyword evidence="4 5" id="KW-0472">Membrane</keyword>
<accession>A0A975IX24</accession>
<evidence type="ECO:0000313" key="7">
    <source>
        <dbReference type="EMBL" id="QUD90450.1"/>
    </source>
</evidence>
<dbReference type="GO" id="GO:0016020">
    <property type="term" value="C:membrane"/>
    <property type="evidence" value="ECO:0007669"/>
    <property type="project" value="UniProtKB-SubCell"/>
</dbReference>
<dbReference type="Proteomes" id="UP000676409">
    <property type="component" value="Chromosome"/>
</dbReference>
<dbReference type="AlphaFoldDB" id="A0A975IX24"/>
<dbReference type="Pfam" id="PF01740">
    <property type="entry name" value="STAS"/>
    <property type="match status" value="1"/>
</dbReference>
<evidence type="ECO:0000256" key="4">
    <source>
        <dbReference type="ARBA" id="ARBA00023136"/>
    </source>
</evidence>
<gene>
    <name evidence="7" type="ORF">KCG34_11595</name>
</gene>
<dbReference type="EMBL" id="CP073078">
    <property type="protein sequence ID" value="QUD90450.1"/>
    <property type="molecule type" value="Genomic_DNA"/>
</dbReference>
<feature type="transmembrane region" description="Helical" evidence="5">
    <location>
        <begin position="256"/>
        <end position="279"/>
    </location>
</feature>
<feature type="transmembrane region" description="Helical" evidence="5">
    <location>
        <begin position="180"/>
        <end position="199"/>
    </location>
</feature>
<dbReference type="SUPFAM" id="SSF52091">
    <property type="entry name" value="SpoIIaa-like"/>
    <property type="match status" value="1"/>
</dbReference>
<keyword evidence="2 5" id="KW-0812">Transmembrane</keyword>